<name>A0A1V9VCJ3_9BACT</name>
<dbReference type="InterPro" id="IPR010230">
    <property type="entry name" value="FeS-cluster_ATPase_SufC"/>
</dbReference>
<feature type="domain" description="ABC transporter" evidence="4">
    <location>
        <begin position="8"/>
        <end position="252"/>
    </location>
</feature>
<reference evidence="5 6" key="1">
    <citation type="submission" date="2017-04" db="EMBL/GenBank/DDBJ databases">
        <title>Accumulation and expression of multiple antibiotic resistance genes in Arcobacter cryaerophilus that thrives in sewage.</title>
        <authorList>
            <person name="Millar J.A."/>
            <person name="Raghavan R."/>
        </authorList>
    </citation>
    <scope>NUCLEOTIDE SEQUENCE [LARGE SCALE GENOMIC DNA]</scope>
    <source>
        <strain evidence="5 6">AZT-1</strain>
    </source>
</reference>
<sequence>MSTKNTLLKIEDLKVNINGNEILKGLNLEIKEGEIHALMGVNGAGKSTLVKTLAAHYDCEVTSGKVTFKKKDLLQMDVTTRANEGIFMSFQSPVEVAGVNNSYFLRTAMNAKRAYEGKDELDAMEFLKLVKEETNKFDIDRKLLQRDLNDGFSGGEKKRNELVQLLMLNPDLIMLDEIDSGLDVDAIKIVANVINSMLDGKKSILMITHYDRLLELIKPDFVHILSDGKIAKTGDYSLALELDEKGFEALGINNANS</sequence>
<dbReference type="EMBL" id="LNTC01000027">
    <property type="protein sequence ID" value="OQR41787.1"/>
    <property type="molecule type" value="Genomic_DNA"/>
</dbReference>
<comment type="similarity">
    <text evidence="1">Belongs to the ABC transporter superfamily. Ycf16 family.</text>
</comment>
<dbReference type="InterPro" id="IPR017871">
    <property type="entry name" value="ABC_transporter-like_CS"/>
</dbReference>
<dbReference type="GO" id="GO:0005524">
    <property type="term" value="F:ATP binding"/>
    <property type="evidence" value="ECO:0007669"/>
    <property type="project" value="UniProtKB-KW"/>
</dbReference>
<dbReference type="PANTHER" id="PTHR43204">
    <property type="entry name" value="ABC TRANSPORTER I FAMILY MEMBER 6, CHLOROPLASTIC"/>
    <property type="match status" value="1"/>
</dbReference>
<dbReference type="CDD" id="cd03217">
    <property type="entry name" value="ABC_FeS_Assembly"/>
    <property type="match status" value="1"/>
</dbReference>
<dbReference type="SUPFAM" id="SSF52540">
    <property type="entry name" value="P-loop containing nucleoside triphosphate hydrolases"/>
    <property type="match status" value="1"/>
</dbReference>
<dbReference type="AlphaFoldDB" id="A0A1V9VCJ3"/>
<dbReference type="PANTHER" id="PTHR43204:SF1">
    <property type="entry name" value="ABC TRANSPORTER I FAMILY MEMBER 6, CHLOROPLASTIC"/>
    <property type="match status" value="1"/>
</dbReference>
<organism evidence="5 6">
    <name type="scientific">Aliarcobacter cryaerophilus</name>
    <dbReference type="NCBI Taxonomy" id="28198"/>
    <lineage>
        <taxon>Bacteria</taxon>
        <taxon>Pseudomonadati</taxon>
        <taxon>Campylobacterota</taxon>
        <taxon>Epsilonproteobacteria</taxon>
        <taxon>Campylobacterales</taxon>
        <taxon>Arcobacteraceae</taxon>
        <taxon>Aliarcobacter</taxon>
    </lineage>
</organism>
<dbReference type="NCBIfam" id="TIGR01978">
    <property type="entry name" value="sufC"/>
    <property type="match status" value="1"/>
</dbReference>
<dbReference type="RefSeq" id="WP_066358954.1">
    <property type="nucleotide sequence ID" value="NZ_CP060694.1"/>
</dbReference>
<dbReference type="Gene3D" id="3.40.50.300">
    <property type="entry name" value="P-loop containing nucleotide triphosphate hydrolases"/>
    <property type="match status" value="1"/>
</dbReference>
<dbReference type="GO" id="GO:0016887">
    <property type="term" value="F:ATP hydrolysis activity"/>
    <property type="evidence" value="ECO:0007669"/>
    <property type="project" value="InterPro"/>
</dbReference>
<comment type="caution">
    <text evidence="5">The sequence shown here is derived from an EMBL/GenBank/DDBJ whole genome shotgun (WGS) entry which is preliminary data.</text>
</comment>
<dbReference type="InterPro" id="IPR003439">
    <property type="entry name" value="ABC_transporter-like_ATP-bd"/>
</dbReference>
<dbReference type="PROSITE" id="PS50893">
    <property type="entry name" value="ABC_TRANSPORTER_2"/>
    <property type="match status" value="1"/>
</dbReference>
<dbReference type="Pfam" id="PF00005">
    <property type="entry name" value="ABC_tran"/>
    <property type="match status" value="1"/>
</dbReference>
<dbReference type="Proteomes" id="UP000192599">
    <property type="component" value="Unassembled WGS sequence"/>
</dbReference>
<keyword evidence="3" id="KW-0067">ATP-binding</keyword>
<evidence type="ECO:0000259" key="4">
    <source>
        <dbReference type="PROSITE" id="PS50893"/>
    </source>
</evidence>
<dbReference type="InterPro" id="IPR027417">
    <property type="entry name" value="P-loop_NTPase"/>
</dbReference>
<keyword evidence="2" id="KW-0547">Nucleotide-binding</keyword>
<accession>A0A1V9VCJ3</accession>
<dbReference type="SMART" id="SM00382">
    <property type="entry name" value="AAA"/>
    <property type="match status" value="1"/>
</dbReference>
<gene>
    <name evidence="5" type="ORF">AS859_03600</name>
</gene>
<evidence type="ECO:0000256" key="2">
    <source>
        <dbReference type="ARBA" id="ARBA00022741"/>
    </source>
</evidence>
<evidence type="ECO:0000313" key="5">
    <source>
        <dbReference type="EMBL" id="OQR41787.1"/>
    </source>
</evidence>
<dbReference type="PROSITE" id="PS00211">
    <property type="entry name" value="ABC_TRANSPORTER_1"/>
    <property type="match status" value="1"/>
</dbReference>
<evidence type="ECO:0000313" key="6">
    <source>
        <dbReference type="Proteomes" id="UP000192599"/>
    </source>
</evidence>
<evidence type="ECO:0000256" key="3">
    <source>
        <dbReference type="ARBA" id="ARBA00022840"/>
    </source>
</evidence>
<protein>
    <submittedName>
        <fullName evidence="5">Fe-S cluster assembly ATPase SufC</fullName>
    </submittedName>
</protein>
<evidence type="ECO:0000256" key="1">
    <source>
        <dbReference type="ARBA" id="ARBA00006216"/>
    </source>
</evidence>
<dbReference type="InterPro" id="IPR003593">
    <property type="entry name" value="AAA+_ATPase"/>
</dbReference>
<proteinExistence type="inferred from homology"/>